<feature type="region of interest" description="Disordered" evidence="1">
    <location>
        <begin position="29"/>
        <end position="49"/>
    </location>
</feature>
<feature type="region of interest" description="Disordered" evidence="1">
    <location>
        <begin position="1045"/>
        <end position="1077"/>
    </location>
</feature>
<feature type="compositionally biased region" description="Polar residues" evidence="1">
    <location>
        <begin position="2305"/>
        <end position="2323"/>
    </location>
</feature>
<keyword evidence="3" id="KW-1185">Reference proteome</keyword>
<feature type="compositionally biased region" description="Polar residues" evidence="1">
    <location>
        <begin position="1778"/>
        <end position="1800"/>
    </location>
</feature>
<proteinExistence type="predicted"/>
<feature type="region of interest" description="Disordered" evidence="1">
    <location>
        <begin position="2793"/>
        <end position="2817"/>
    </location>
</feature>
<feature type="compositionally biased region" description="Polar residues" evidence="1">
    <location>
        <begin position="1693"/>
        <end position="1712"/>
    </location>
</feature>
<feature type="compositionally biased region" description="Basic and acidic residues" evidence="1">
    <location>
        <begin position="1716"/>
        <end position="1729"/>
    </location>
</feature>
<feature type="region of interest" description="Disordered" evidence="1">
    <location>
        <begin position="1232"/>
        <end position="1263"/>
    </location>
</feature>
<dbReference type="InterPro" id="IPR029717">
    <property type="entry name" value="FAM193"/>
</dbReference>
<feature type="region of interest" description="Disordered" evidence="1">
    <location>
        <begin position="2738"/>
        <end position="2771"/>
    </location>
</feature>
<feature type="compositionally biased region" description="Low complexity" evidence="1">
    <location>
        <begin position="1594"/>
        <end position="1606"/>
    </location>
</feature>
<feature type="compositionally biased region" description="Polar residues" evidence="1">
    <location>
        <begin position="1232"/>
        <end position="1248"/>
    </location>
</feature>
<feature type="region of interest" description="Disordered" evidence="1">
    <location>
        <begin position="1639"/>
        <end position="1893"/>
    </location>
</feature>
<feature type="compositionally biased region" description="Basic and acidic residues" evidence="1">
    <location>
        <begin position="1577"/>
        <end position="1589"/>
    </location>
</feature>
<evidence type="ECO:0000313" key="3">
    <source>
        <dbReference type="Proteomes" id="UP000078200"/>
    </source>
</evidence>
<feature type="compositionally biased region" description="Low complexity" evidence="1">
    <location>
        <begin position="1639"/>
        <end position="1657"/>
    </location>
</feature>
<feature type="compositionally biased region" description="Basic residues" evidence="1">
    <location>
        <begin position="2288"/>
        <end position="2299"/>
    </location>
</feature>
<feature type="region of interest" description="Disordered" evidence="1">
    <location>
        <begin position="2420"/>
        <end position="2441"/>
    </location>
</feature>
<evidence type="ECO:0000256" key="1">
    <source>
        <dbReference type="SAM" id="MobiDB-lite"/>
    </source>
</evidence>
<feature type="compositionally biased region" description="Polar residues" evidence="1">
    <location>
        <begin position="2013"/>
        <end position="2023"/>
    </location>
</feature>
<feature type="compositionally biased region" description="Polar residues" evidence="1">
    <location>
        <begin position="1045"/>
        <end position="1063"/>
    </location>
</feature>
<protein>
    <submittedName>
        <fullName evidence="2">Uncharacterized protein</fullName>
    </submittedName>
</protein>
<feature type="region of interest" description="Disordered" evidence="1">
    <location>
        <begin position="1998"/>
        <end position="2023"/>
    </location>
</feature>
<name>A0A1A9UFQ5_GLOAU</name>
<evidence type="ECO:0000313" key="2">
    <source>
        <dbReference type="EnsemblMetazoa" id="GAUT003401-PA"/>
    </source>
</evidence>
<dbReference type="PANTHER" id="PTHR15109:SF4">
    <property type="entry name" value="FAM193 C-TERMINAL DOMAIN-CONTAINING PROTEIN"/>
    <property type="match status" value="1"/>
</dbReference>
<accession>A0A1A9UFQ5</accession>
<dbReference type="Proteomes" id="UP000078200">
    <property type="component" value="Unassembled WGS sequence"/>
</dbReference>
<dbReference type="STRING" id="7395.A0A1A9UFQ5"/>
<reference evidence="2" key="1">
    <citation type="submission" date="2020-05" db="UniProtKB">
        <authorList>
            <consortium name="EnsemblMetazoa"/>
        </authorList>
    </citation>
    <scope>IDENTIFICATION</scope>
    <source>
        <strain evidence="2">TTRI</strain>
    </source>
</reference>
<feature type="region of interest" description="Disordered" evidence="1">
    <location>
        <begin position="2276"/>
        <end position="2323"/>
    </location>
</feature>
<organism evidence="2 3">
    <name type="scientific">Glossina austeni</name>
    <name type="common">Savannah tsetse fly</name>
    <dbReference type="NCBI Taxonomy" id="7395"/>
    <lineage>
        <taxon>Eukaryota</taxon>
        <taxon>Metazoa</taxon>
        <taxon>Ecdysozoa</taxon>
        <taxon>Arthropoda</taxon>
        <taxon>Hexapoda</taxon>
        <taxon>Insecta</taxon>
        <taxon>Pterygota</taxon>
        <taxon>Neoptera</taxon>
        <taxon>Endopterygota</taxon>
        <taxon>Diptera</taxon>
        <taxon>Brachycera</taxon>
        <taxon>Muscomorpha</taxon>
        <taxon>Hippoboscoidea</taxon>
        <taxon>Glossinidae</taxon>
        <taxon>Glossina</taxon>
    </lineage>
</organism>
<feature type="region of interest" description="Disordered" evidence="1">
    <location>
        <begin position="2054"/>
        <end position="2086"/>
    </location>
</feature>
<dbReference type="VEuPathDB" id="VectorBase:GAUT003401"/>
<dbReference type="EnsemblMetazoa" id="GAUT003401-RA">
    <property type="protein sequence ID" value="GAUT003401-PA"/>
    <property type="gene ID" value="GAUT003401"/>
</dbReference>
<sequence>MDAKKSKKFDVRLIRSKWVMSMNSALKELGAEHQSSSVSSDTEEDSVPTEKISVQLKSNFPTRNNKSFDWQAMKAALLKEAQIALEAVEEKDDEDRRNSEGELSCAAAAKSEQSLCNERNIDKDKVDLCQKMSDDVDISAYGYDIIEALGTKDAQVTAGATGLSPTSSVSSDTSLDSEKLSLRFANLFGKSSISVIDDCNPIVALSKILAIKDFDPLAPQLLLQLVIKDIISLSELSRREDNVINVEIDKQRIRAFAALSEEDKKNCHLSPFLDISNIIVTHPANEFFTFCSCKSCEEYRELVFRIMADHFRAAHMVVMLLDVLIKAYGPMLKNITAYNKFEKLFNSNKKIYWITTGFYYREMAEHMDFIHDEYLSDNMVFVLFSSILMVNNPLLLLKILAFHVECIVKAYAEGFLEIVDPDQNKIPAEEMLTYILNGYDEIMRISEKVATCLFAFENAFLRKFTLTWKLLCQRLYQQHVYLNLTDTMLACIITLKDEELTSRHAALIKRYIHFDDTMNYVDKRWTDVWIELNKFNLTDLERERRKNSMDVFQIFDTVMQDSIAFALQDSAGESDFYNFASLKNRRLVWHRIMTYAKTKWPKGFFEPPNTLVVEDKCKKCNLLLEYHSEGCKCITCSIAGGPLPPRKDADGYCHKCSALNILGEKEVNFYESKILNICTNDDFLSSVKTSNIESKPKNTAFSEVTREVDAIPSEDKTPSDNKIDVCQPSSLTPPFNTYHIAWAVFSHLNNRKRYPYEIVEEAKFCINCKLAQCQLARKILNNEISLDLSRELIRFYQPLSMTREELRSILPNIMFYNRKMIASNNRFDVMDVHDYVVKIYWIYVISIYASYFPCLENIKKIPLNLQCLELCNNDIRVNVESLKGNKDDTKFIEFLDKIKSLSPYDNDIESKINGSCVEAADSAEMDKKLNEILNTNELNENLPPAGTARTSVITPTEIQPSHASNVSDSVDCQPKKMCKEKFKKCCFDHNDLGDHCKENHANKKRLRKDCNHARMNETRDRLRKKLSQIVNDRKNNKCNISTTTLPVESQVQPHGAITSSNVKQPQPQPQPQPQAPATLKLSHPLITNTPITNCDQLKKLETDCNKGNNSLECLNSLCKRLNHLHTKSSKETSKNQQQLTQQPYLETSHKKILLSNFTTQEISASQQHQLMMNGCAKTNPKMISQVSTAQVKSPNNLDFVSEICELIDNYSKEPVNEQKWIKETLSFIEGSANKTGSSKKSQPQTTNPKKAAKKAKQKQRKEEEKRIAELQDLRGQFFNIYFKEFSEKHYLKILKGSKKRDKKKISELEANIKNLQRAKAKVETAILELIATVKQTNTEFKFSYLPTKEQQVEKVKELESQCETKTKTKFLTTDAEREREIKATTSIASINNMNVVPEGYAMPYAHANHFPYNLDYPGTSIPTSSPYDLMRGAPMCYAPPHNQQLTPDVVAAMTANTSCNNNTDPSKRIVTIRRVNLPNVPEPQVTVTAKGSSPDKDKLLYTFINGQLVQTGNTSLPLTPIPTMAVPTVQAVHQNEVSEQLVTVPPPASNLSKTQLKKERRRLAKLVAEAENTAQEQTHRVQDDKRYKGQEGVQFQQQQSQNQQNKSTKKKASIEVLANQCARNDIDCAKGRIRANVNNSASTTSTSTNETNEISNNRTMLKHISTLRRSNSSTTSCSAATTSSSSANSISSQMNTRENSVSSLKPSNTTNMKRIKINENMEKSNEQKPADNSNSIGRMAAKNSRKSKQKKISESKKIQNKPPPTSSESEEAEEEQNKVSLQTVSTAKLSRQRQVLQSKQSADKPQKLNSHQKQNKAKPTVPPPTSSASESDKTRINAALKLSKEANLRRPKLVDNGQFDNNPFKTLHLHDSDSEMESSARSSSDGSEEAQTNRHLLQQKTQINRQLAKSDNKVKQNVEMQKTVVKKVTVEKIQKKREPIVRRPIKESSAEQVVANKSNTQCQKLPNNKVGKNESIRNQLSDDKHLLPDAKVRHLPGQISNRKNKNDNRLLTGETTGCQSKRNGVANNTSNMHSAVINQNKNDNRAAVRNCESKCATHEAQQRTSSTVETKNSSKRSLRSKKSTQKQQKLCLSLHKDCCSGIPDNMGYFNSNEVNAAKSSYPTTNAATGAINTVSPNFDNSEEFGPVNASITVPNGRQRFSTNVSIMDQLNRGVQVENLSLPPGITLTKVDPIKSEQLRQKSESIKKLAKPLQTQSAIPTTTHAFHHPGATIIAPPVTPMSSYYSAPYASVASTAAIDPQSGIIMVEAKSNPTCKLPFKNPSCSAKQSKNKKRRNKSKPNKNGCDGSTQATTDSTTGSNNGQTKIITLRNPMFHGGPVAAAANILNQPGVLPGRSAENYTLPNPLPLDQPAAIIKNDNGMYTIRNPALHHAVTNGLALGGYRQFGNVNYYTPQEAAAEAAKATQKQKRQQQGDIIQPGSASASASGSSTAFSYFSNDSLQNNASGAHNNISISCTSISESITSNSSGSRLSGDAAVIARPTSAQKCISAIGSEIKNAQQQKRKSKEQTWTLPSLLSNDNLNSNASFTMGVGRKSVSQAVADLSLQEKYQQSKYYNGFDVFASRSGGGTHMHHSCGDDSPPPITGYTGSYLDGIPNTGVIRYDDASFLKNLIPGQNLNNEVSIHNVDDTSFGRNANSPSAHRVEITPVYSTRPSSAQLYDSPGRGDLQQTVFRTTTNFRNHLNDFNKDSAMFSSTDLHLNLSEFESAISYEYESATSAGAASRDGEDNHNSILDFNNLLPKKGPNTTHRSSPYLDDFVQNMNNLQISASSDEQISQLNGSNSARSRSNTNVNAASNWW</sequence>
<feature type="compositionally biased region" description="Basic residues" evidence="1">
    <location>
        <begin position="1250"/>
        <end position="1259"/>
    </location>
</feature>
<feature type="region of interest" description="Disordered" evidence="1">
    <location>
        <begin position="1569"/>
        <end position="1611"/>
    </location>
</feature>
<dbReference type="PANTHER" id="PTHR15109">
    <property type="entry name" value="AGAP004327-PA"/>
    <property type="match status" value="1"/>
</dbReference>
<feature type="compositionally biased region" description="Basic residues" evidence="1">
    <location>
        <begin position="2073"/>
        <end position="2084"/>
    </location>
</feature>
<feature type="compositionally biased region" description="Low complexity" evidence="1">
    <location>
        <begin position="1667"/>
        <end position="1692"/>
    </location>
</feature>